<organism evidence="2 3">
    <name type="scientific">Wenxinia marina DSM 24838</name>
    <dbReference type="NCBI Taxonomy" id="1123501"/>
    <lineage>
        <taxon>Bacteria</taxon>
        <taxon>Pseudomonadati</taxon>
        <taxon>Pseudomonadota</taxon>
        <taxon>Alphaproteobacteria</taxon>
        <taxon>Rhodobacterales</taxon>
        <taxon>Roseobacteraceae</taxon>
        <taxon>Wenxinia</taxon>
    </lineage>
</organism>
<dbReference type="SUPFAM" id="SSF159888">
    <property type="entry name" value="YdhG-like"/>
    <property type="match status" value="1"/>
</dbReference>
<evidence type="ECO:0000259" key="1">
    <source>
        <dbReference type="Pfam" id="PF08818"/>
    </source>
</evidence>
<protein>
    <recommendedName>
        <fullName evidence="1">YdhG-like domain-containing protein</fullName>
    </recommendedName>
</protein>
<dbReference type="Pfam" id="PF08818">
    <property type="entry name" value="DUF1801"/>
    <property type="match status" value="1"/>
</dbReference>
<dbReference type="Proteomes" id="UP000035100">
    <property type="component" value="Unassembled WGS sequence"/>
</dbReference>
<dbReference type="Gene3D" id="3.90.1150.200">
    <property type="match status" value="1"/>
</dbReference>
<accession>A0A0D0PYM3</accession>
<dbReference type="AlphaFoldDB" id="A0A0D0PYM3"/>
<dbReference type="RefSeq" id="WP_018301755.1">
    <property type="nucleotide sequence ID" value="NZ_KB902278.1"/>
</dbReference>
<sequence>MPKFTTIDEYVGHLPEASRNVAQAVRATIHGAAELVEAIRYDMPAFRSGNATVIYFAVWKRHVGLYPIYRGSDAFEARIAPFRAKTDTVQIPLDRPLPHDLIAEIVRSQMARLAGRTAP</sequence>
<dbReference type="InterPro" id="IPR014922">
    <property type="entry name" value="YdhG-like"/>
</dbReference>
<comment type="caution">
    <text evidence="2">The sequence shown here is derived from an EMBL/GenBank/DDBJ whole genome shotgun (WGS) entry which is preliminary data.</text>
</comment>
<evidence type="ECO:0000313" key="2">
    <source>
        <dbReference type="EMBL" id="KIQ67534.1"/>
    </source>
</evidence>
<reference evidence="2 3" key="1">
    <citation type="submission" date="2013-01" db="EMBL/GenBank/DDBJ databases">
        <authorList>
            <person name="Fiebig A."/>
            <person name="Goeker M."/>
            <person name="Klenk H.-P.P."/>
        </authorList>
    </citation>
    <scope>NUCLEOTIDE SEQUENCE [LARGE SCALE GENOMIC DNA]</scope>
    <source>
        <strain evidence="2 3">DSM 24838</strain>
    </source>
</reference>
<proteinExistence type="predicted"/>
<evidence type="ECO:0000313" key="3">
    <source>
        <dbReference type="Proteomes" id="UP000035100"/>
    </source>
</evidence>
<feature type="domain" description="YdhG-like" evidence="1">
    <location>
        <begin position="19"/>
        <end position="109"/>
    </location>
</feature>
<dbReference type="eggNOG" id="COG5646">
    <property type="taxonomic scope" value="Bacteria"/>
</dbReference>
<keyword evidence="3" id="KW-1185">Reference proteome</keyword>
<gene>
    <name evidence="2" type="ORF">Wenmar_03959</name>
</gene>
<dbReference type="EMBL" id="AONG01000022">
    <property type="protein sequence ID" value="KIQ67534.1"/>
    <property type="molecule type" value="Genomic_DNA"/>
</dbReference>
<name>A0A0D0PYM3_9RHOB</name>
<dbReference type="OrthoDB" id="3236524at2"/>